<dbReference type="InterPro" id="IPR001789">
    <property type="entry name" value="Sig_transdc_resp-reg_receiver"/>
</dbReference>
<dbReference type="PRINTS" id="PR00032">
    <property type="entry name" value="HTHARAC"/>
</dbReference>
<dbReference type="CDD" id="cd17536">
    <property type="entry name" value="REC_YesN-like"/>
    <property type="match status" value="1"/>
</dbReference>
<keyword evidence="3" id="KW-0804">Transcription</keyword>
<keyword evidence="4" id="KW-0597">Phosphoprotein</keyword>
<dbReference type="Pfam" id="PF12833">
    <property type="entry name" value="HTH_18"/>
    <property type="match status" value="1"/>
</dbReference>
<evidence type="ECO:0000256" key="1">
    <source>
        <dbReference type="ARBA" id="ARBA00023015"/>
    </source>
</evidence>
<feature type="modified residue" description="4-aspartylphosphate" evidence="4">
    <location>
        <position position="55"/>
    </location>
</feature>
<accession>A0ABU1P2C0</accession>
<dbReference type="PROSITE" id="PS50110">
    <property type="entry name" value="RESPONSE_REGULATORY"/>
    <property type="match status" value="1"/>
</dbReference>
<evidence type="ECO:0000313" key="7">
    <source>
        <dbReference type="EMBL" id="MDR6553891.1"/>
    </source>
</evidence>
<dbReference type="InterPro" id="IPR018060">
    <property type="entry name" value="HTH_AraC"/>
</dbReference>
<name>A0ABU1P2C0_9BACL</name>
<dbReference type="Gene3D" id="3.40.50.2300">
    <property type="match status" value="1"/>
</dbReference>
<dbReference type="InterPro" id="IPR011006">
    <property type="entry name" value="CheY-like_superfamily"/>
</dbReference>
<dbReference type="Proteomes" id="UP001267290">
    <property type="component" value="Unassembled WGS sequence"/>
</dbReference>
<evidence type="ECO:0000256" key="3">
    <source>
        <dbReference type="ARBA" id="ARBA00023163"/>
    </source>
</evidence>
<dbReference type="Pfam" id="PF00072">
    <property type="entry name" value="Response_reg"/>
    <property type="match status" value="1"/>
</dbReference>
<dbReference type="InterPro" id="IPR009057">
    <property type="entry name" value="Homeodomain-like_sf"/>
</dbReference>
<dbReference type="SUPFAM" id="SSF46689">
    <property type="entry name" value="Homeodomain-like"/>
    <property type="match status" value="2"/>
</dbReference>
<proteinExistence type="predicted"/>
<keyword evidence="8" id="KW-1185">Reference proteome</keyword>
<evidence type="ECO:0000313" key="8">
    <source>
        <dbReference type="Proteomes" id="UP001267290"/>
    </source>
</evidence>
<reference evidence="7 8" key="1">
    <citation type="submission" date="2023-07" db="EMBL/GenBank/DDBJ databases">
        <title>Sorghum-associated microbial communities from plants grown in Nebraska, USA.</title>
        <authorList>
            <person name="Schachtman D."/>
        </authorList>
    </citation>
    <scope>NUCLEOTIDE SEQUENCE [LARGE SCALE GENOMIC DNA]</scope>
    <source>
        <strain evidence="7 8">CC258</strain>
    </source>
</reference>
<evidence type="ECO:0000259" key="5">
    <source>
        <dbReference type="PROSITE" id="PS01124"/>
    </source>
</evidence>
<feature type="domain" description="Response regulatory" evidence="6">
    <location>
        <begin position="3"/>
        <end position="120"/>
    </location>
</feature>
<evidence type="ECO:0000259" key="6">
    <source>
        <dbReference type="PROSITE" id="PS50110"/>
    </source>
</evidence>
<keyword evidence="1" id="KW-0805">Transcription regulation</keyword>
<keyword evidence="2" id="KW-0238">DNA-binding</keyword>
<dbReference type="EMBL" id="JAVDSB010000013">
    <property type="protein sequence ID" value="MDR6553891.1"/>
    <property type="molecule type" value="Genomic_DNA"/>
</dbReference>
<sequence length="341" mass="39434">MYRVLVAENEPWIRDCIVEMVERAGEEFEVVGEANNGEEALALIYELWPTILLTDICMPEMDGLELIRRLTESRIPMIPVVISGYDNFEYARQAMSYGVTEYLLKPVQFEHISTALHKSVDKLATIKELNAYLMRMQELIEQGYSMESKTLLRKHRDLLETILSMKYLNPSAHQSLLAVYEGKLKSLLEETHQVQLKVKRNNSAGWGDDSEIRQYFQSILDQWIIHRPAQVSQNLKFVVQKACEHIRTHYRDDFTLSELADMANLSISHFGFLFKQQTGCTMIQYINEIRIAESKKLLLETDDKAYRIAELVGFGSLPYFTRVFKAIVGLTPSEYRKSMGL</sequence>
<comment type="caution">
    <text evidence="7">The sequence shown here is derived from an EMBL/GenBank/DDBJ whole genome shotgun (WGS) entry which is preliminary data.</text>
</comment>
<dbReference type="InterPro" id="IPR020449">
    <property type="entry name" value="Tscrpt_reg_AraC-type_HTH"/>
</dbReference>
<protein>
    <submittedName>
        <fullName evidence="7">Two-component system response regulator YesN</fullName>
    </submittedName>
</protein>
<feature type="domain" description="HTH araC/xylS-type" evidence="5">
    <location>
        <begin position="240"/>
        <end position="338"/>
    </location>
</feature>
<dbReference type="PANTHER" id="PTHR43280">
    <property type="entry name" value="ARAC-FAMILY TRANSCRIPTIONAL REGULATOR"/>
    <property type="match status" value="1"/>
</dbReference>
<evidence type="ECO:0000256" key="4">
    <source>
        <dbReference type="PROSITE-ProRule" id="PRU00169"/>
    </source>
</evidence>
<gene>
    <name evidence="7" type="ORF">J2736_005101</name>
</gene>
<evidence type="ECO:0000256" key="2">
    <source>
        <dbReference type="ARBA" id="ARBA00023125"/>
    </source>
</evidence>
<dbReference type="Gene3D" id="1.10.10.60">
    <property type="entry name" value="Homeodomain-like"/>
    <property type="match status" value="2"/>
</dbReference>
<dbReference type="PROSITE" id="PS01124">
    <property type="entry name" value="HTH_ARAC_FAMILY_2"/>
    <property type="match status" value="1"/>
</dbReference>
<dbReference type="SUPFAM" id="SSF52172">
    <property type="entry name" value="CheY-like"/>
    <property type="match status" value="1"/>
</dbReference>
<organism evidence="7 8">
    <name type="scientific">Paenibacillus qinlingensis</name>
    <dbReference type="NCBI Taxonomy" id="1837343"/>
    <lineage>
        <taxon>Bacteria</taxon>
        <taxon>Bacillati</taxon>
        <taxon>Bacillota</taxon>
        <taxon>Bacilli</taxon>
        <taxon>Bacillales</taxon>
        <taxon>Paenibacillaceae</taxon>
        <taxon>Paenibacillus</taxon>
    </lineage>
</organism>
<dbReference type="RefSeq" id="WP_310501343.1">
    <property type="nucleotide sequence ID" value="NZ_JAVDSB010000013.1"/>
</dbReference>
<dbReference type="PANTHER" id="PTHR43280:SF28">
    <property type="entry name" value="HTH-TYPE TRANSCRIPTIONAL ACTIVATOR RHAS"/>
    <property type="match status" value="1"/>
</dbReference>
<dbReference type="SMART" id="SM00448">
    <property type="entry name" value="REC"/>
    <property type="match status" value="1"/>
</dbReference>
<dbReference type="SMART" id="SM00342">
    <property type="entry name" value="HTH_ARAC"/>
    <property type="match status" value="1"/>
</dbReference>